<comment type="caution">
    <text evidence="1">The sequence shown here is derived from an EMBL/GenBank/DDBJ whole genome shotgun (WGS) entry which is preliminary data.</text>
</comment>
<dbReference type="EMBL" id="JBBYHY010000001">
    <property type="protein sequence ID" value="MEL3952089.1"/>
    <property type="molecule type" value="Genomic_DNA"/>
</dbReference>
<keyword evidence="2" id="KW-1185">Reference proteome</keyword>
<dbReference type="Proteomes" id="UP001455088">
    <property type="component" value="Unassembled WGS sequence"/>
</dbReference>
<accession>A0ABU9JGW6</accession>
<organism evidence="1 2">
    <name type="scientific">Stenotrophomonas bentonitica</name>
    <dbReference type="NCBI Taxonomy" id="1450134"/>
    <lineage>
        <taxon>Bacteria</taxon>
        <taxon>Pseudomonadati</taxon>
        <taxon>Pseudomonadota</taxon>
        <taxon>Gammaproteobacteria</taxon>
        <taxon>Lysobacterales</taxon>
        <taxon>Lysobacteraceae</taxon>
        <taxon>Stenotrophomonas</taxon>
    </lineage>
</organism>
<name>A0ABU9JGW6_9GAMM</name>
<reference evidence="1 2" key="1">
    <citation type="submission" date="2024-04" db="EMBL/GenBank/DDBJ databases">
        <title>Bacterial endophytes with biocontrol capabilities against important plant pathogens.</title>
        <authorList>
            <person name="Alayande K.A."/>
        </authorList>
    </citation>
    <scope>NUCLEOTIDE SEQUENCE [LARGE SCALE GENOMIC DNA]</scope>
    <source>
        <strain evidence="1 2">KV22</strain>
    </source>
</reference>
<evidence type="ECO:0000313" key="1">
    <source>
        <dbReference type="EMBL" id="MEL3952089.1"/>
    </source>
</evidence>
<sequence>MKNGLKWVGISILSLMVAVAVVWAASRFWPLLVEQREAMRLLQAPVPTNGGNGFSALWTLRYDGLDANAREAVLAQDVERWRTGTPGQRPVDSSAEGRYPATPLPALARCGRRGMGCLAAVRADPERFAAAHAGHDALHQRVAAIAGHGHFVSPFMPFDTDPMVPLPVFHPMLDPVSAHALAHVRGDSGAALAGACADILSGRRMTGQGDTLITSMIGAAVVETNARLLADILVELPADATLPAACEAALTPMTSGEQSLCMAMRGEFALAGAGLRLASGDPKGNRLLLDVPRTQARMAPRYAWACAASAELVAARDAPTPIPGPAQDRFACIANPLGCSLANLPGPDMQQYAGRPQDAAAMLRLVAAQRWLRQQPGEASVALERLPEALRSPTRTPVLSDDGLWLQVDRRVVRDEGGPTLQVPMQAPAR</sequence>
<evidence type="ECO:0008006" key="3">
    <source>
        <dbReference type="Google" id="ProtNLM"/>
    </source>
</evidence>
<gene>
    <name evidence="1" type="ORF">AAE039_00750</name>
</gene>
<dbReference type="RefSeq" id="WP_146027576.1">
    <property type="nucleotide sequence ID" value="NZ_JBBYHY010000001.1"/>
</dbReference>
<evidence type="ECO:0000313" key="2">
    <source>
        <dbReference type="Proteomes" id="UP001455088"/>
    </source>
</evidence>
<protein>
    <recommendedName>
        <fullName evidence="3">DUF2125 domain-containing protein</fullName>
    </recommendedName>
</protein>
<proteinExistence type="predicted"/>